<feature type="region of interest" description="Disordered" evidence="3">
    <location>
        <begin position="479"/>
        <end position="516"/>
    </location>
</feature>
<comment type="caution">
    <text evidence="5">The sequence shown here is derived from an EMBL/GenBank/DDBJ whole genome shotgun (WGS) entry which is preliminary data.</text>
</comment>
<dbReference type="SUPFAM" id="SSF54928">
    <property type="entry name" value="RNA-binding domain, RBD"/>
    <property type="match status" value="2"/>
</dbReference>
<dbReference type="SMART" id="SM00360">
    <property type="entry name" value="RRM"/>
    <property type="match status" value="4"/>
</dbReference>
<evidence type="ECO:0000256" key="3">
    <source>
        <dbReference type="SAM" id="MobiDB-lite"/>
    </source>
</evidence>
<feature type="region of interest" description="Disordered" evidence="3">
    <location>
        <begin position="368"/>
        <end position="387"/>
    </location>
</feature>
<dbReference type="InterPro" id="IPR000504">
    <property type="entry name" value="RRM_dom"/>
</dbReference>
<evidence type="ECO:0000256" key="2">
    <source>
        <dbReference type="PROSITE-ProRule" id="PRU00176"/>
    </source>
</evidence>
<gene>
    <name evidence="5" type="primary">jg13056</name>
    <name evidence="5" type="ORF">PAEG_LOCUS23199</name>
</gene>
<feature type="domain" description="RRM" evidence="4">
    <location>
        <begin position="19"/>
        <end position="98"/>
    </location>
</feature>
<dbReference type="GO" id="GO:0003723">
    <property type="term" value="F:RNA binding"/>
    <property type="evidence" value="ECO:0007669"/>
    <property type="project" value="UniProtKB-UniRule"/>
</dbReference>
<dbReference type="AlphaFoldDB" id="A0A8S4SBQ3"/>
<sequence>MNQNNVRGAERKEEIPPYSRLFVVCSKQLKEDDLRGRFEPFGDIEDLYIPKDRNTGESKGVAYVKYAKTSSAAAAIQELHMKVINPDSKPIKVLVAVNKNESSTQKDNEDRYRRLFIKVSRDITETEVRQHFSEFGHVESVRLQRDKLTDTCKGFAYVQYKSFYNTAKAFEECDRKYKPVFAIPRDDLKRSRNSLDQWNEGNVHFNSFSAPKYHQNAIDRHNIPRTEHNNQEHWNTTLSTDLQDFNTIAVVCSPQVPQKYIKNLFDVVPGMVQCKYSVDTYNGISKVSITYETTSSATYALEKLNNFEFPSGELITVKPDRNPLSRAADNLTDMVNHFKNAVDSGTPDLQHLADVIARASSLIKAATLSSTGQTEQHKQKSNDSFDPSYCNVHLPPPKPMADLNSRVVQRLFIICRPQPPPLSTLQDVFCRFGDLIHVATIPSKTFGFVKYASANSAQEAINTLNGAVVSGIRLKVMEADEKPGKDDNSISNSTEKGDQGENIDYDMETKRMRLDD</sequence>
<dbReference type="Gene3D" id="3.30.70.330">
    <property type="match status" value="3"/>
</dbReference>
<protein>
    <submittedName>
        <fullName evidence="5">Jg13056 protein</fullName>
    </submittedName>
</protein>
<evidence type="ECO:0000259" key="4">
    <source>
        <dbReference type="PROSITE" id="PS50102"/>
    </source>
</evidence>
<dbReference type="PROSITE" id="PS50102">
    <property type="entry name" value="RRM"/>
    <property type="match status" value="3"/>
</dbReference>
<evidence type="ECO:0000313" key="5">
    <source>
        <dbReference type="EMBL" id="CAH2257662.1"/>
    </source>
</evidence>
<dbReference type="InterPro" id="IPR052462">
    <property type="entry name" value="SLIRP/GR-RBP-like"/>
</dbReference>
<dbReference type="InterPro" id="IPR012677">
    <property type="entry name" value="Nucleotide-bd_a/b_plait_sf"/>
</dbReference>
<dbReference type="OrthoDB" id="78437at2759"/>
<feature type="domain" description="RRM" evidence="4">
    <location>
        <begin position="409"/>
        <end position="481"/>
    </location>
</feature>
<dbReference type="InterPro" id="IPR035979">
    <property type="entry name" value="RBD_domain_sf"/>
</dbReference>
<dbReference type="CDD" id="cd12366">
    <property type="entry name" value="RRM1_RBM45"/>
    <property type="match status" value="1"/>
</dbReference>
<evidence type="ECO:0000313" key="6">
    <source>
        <dbReference type="Proteomes" id="UP000838756"/>
    </source>
</evidence>
<dbReference type="Pfam" id="PF00076">
    <property type="entry name" value="RRM_1"/>
    <property type="match status" value="3"/>
</dbReference>
<feature type="domain" description="RRM" evidence="4">
    <location>
        <begin position="113"/>
        <end position="174"/>
    </location>
</feature>
<evidence type="ECO:0000256" key="1">
    <source>
        <dbReference type="ARBA" id="ARBA00022884"/>
    </source>
</evidence>
<feature type="compositionally biased region" description="Basic and acidic residues" evidence="3">
    <location>
        <begin position="507"/>
        <end position="516"/>
    </location>
</feature>
<dbReference type="InterPro" id="IPR034203">
    <property type="entry name" value="RBM45_RRM1"/>
</dbReference>
<reference evidence="5" key="1">
    <citation type="submission" date="2022-03" db="EMBL/GenBank/DDBJ databases">
        <authorList>
            <person name="Lindestad O."/>
        </authorList>
    </citation>
    <scope>NUCLEOTIDE SEQUENCE</scope>
</reference>
<accession>A0A8S4SBQ3</accession>
<dbReference type="PANTHER" id="PTHR48027">
    <property type="entry name" value="HETEROGENEOUS NUCLEAR RIBONUCLEOPROTEIN 87F-RELATED"/>
    <property type="match status" value="1"/>
</dbReference>
<keyword evidence="1 2" id="KW-0694">RNA-binding</keyword>
<proteinExistence type="predicted"/>
<keyword evidence="6" id="KW-1185">Reference proteome</keyword>
<feature type="compositionally biased region" description="Basic and acidic residues" evidence="3">
    <location>
        <begin position="479"/>
        <end position="488"/>
    </location>
</feature>
<name>A0A8S4SBQ3_9NEOP</name>
<dbReference type="Proteomes" id="UP000838756">
    <property type="component" value="Unassembled WGS sequence"/>
</dbReference>
<organism evidence="5 6">
    <name type="scientific">Pararge aegeria aegeria</name>
    <dbReference type="NCBI Taxonomy" id="348720"/>
    <lineage>
        <taxon>Eukaryota</taxon>
        <taxon>Metazoa</taxon>
        <taxon>Ecdysozoa</taxon>
        <taxon>Arthropoda</taxon>
        <taxon>Hexapoda</taxon>
        <taxon>Insecta</taxon>
        <taxon>Pterygota</taxon>
        <taxon>Neoptera</taxon>
        <taxon>Endopterygota</taxon>
        <taxon>Lepidoptera</taxon>
        <taxon>Glossata</taxon>
        <taxon>Ditrysia</taxon>
        <taxon>Papilionoidea</taxon>
        <taxon>Nymphalidae</taxon>
        <taxon>Satyrinae</taxon>
        <taxon>Satyrini</taxon>
        <taxon>Parargina</taxon>
        <taxon>Pararge</taxon>
    </lineage>
</organism>
<dbReference type="EMBL" id="CAKXAJ010026127">
    <property type="protein sequence ID" value="CAH2257662.1"/>
    <property type="molecule type" value="Genomic_DNA"/>
</dbReference>